<dbReference type="Gene3D" id="3.90.1150.10">
    <property type="entry name" value="Aspartate Aminotransferase, domain 1"/>
    <property type="match status" value="1"/>
</dbReference>
<name>A0A1G5FWV4_9FIRM</name>
<dbReference type="SUPFAM" id="SSF53383">
    <property type="entry name" value="PLP-dependent transferases"/>
    <property type="match status" value="1"/>
</dbReference>
<evidence type="ECO:0000256" key="1">
    <source>
        <dbReference type="ARBA" id="ARBA00005384"/>
    </source>
</evidence>
<dbReference type="RefSeq" id="WP_091541843.1">
    <property type="nucleotide sequence ID" value="NZ_FMUS01000008.1"/>
</dbReference>
<dbReference type="PANTHER" id="PTHR46577:SF1">
    <property type="entry name" value="HTH-TYPE TRANSCRIPTIONAL REGULATORY PROTEIN GABR"/>
    <property type="match status" value="1"/>
</dbReference>
<gene>
    <name evidence="7" type="ORF">SAMN03080606_01520</name>
</gene>
<keyword evidence="3" id="KW-0805">Transcription regulation</keyword>
<keyword evidence="7" id="KW-0808">Transferase</keyword>
<organism evidence="7 8">
    <name type="scientific">Alkaliphilus peptidifermentans DSM 18978</name>
    <dbReference type="NCBI Taxonomy" id="1120976"/>
    <lineage>
        <taxon>Bacteria</taxon>
        <taxon>Bacillati</taxon>
        <taxon>Bacillota</taxon>
        <taxon>Clostridia</taxon>
        <taxon>Peptostreptococcales</taxon>
        <taxon>Natronincolaceae</taxon>
        <taxon>Alkaliphilus</taxon>
    </lineage>
</organism>
<dbReference type="CDD" id="cd00609">
    <property type="entry name" value="AAT_like"/>
    <property type="match status" value="1"/>
</dbReference>
<dbReference type="InterPro" id="IPR015421">
    <property type="entry name" value="PyrdxlP-dep_Trfase_major"/>
</dbReference>
<evidence type="ECO:0000313" key="7">
    <source>
        <dbReference type="EMBL" id="SCY43611.1"/>
    </source>
</evidence>
<dbReference type="Proteomes" id="UP000198636">
    <property type="component" value="Unassembled WGS sequence"/>
</dbReference>
<dbReference type="InterPro" id="IPR036390">
    <property type="entry name" value="WH_DNA-bd_sf"/>
</dbReference>
<dbReference type="InterPro" id="IPR015424">
    <property type="entry name" value="PyrdxlP-dep_Trfase"/>
</dbReference>
<dbReference type="CDD" id="cd07377">
    <property type="entry name" value="WHTH_GntR"/>
    <property type="match status" value="1"/>
</dbReference>
<protein>
    <submittedName>
        <fullName evidence="7">DNA-binding transcriptional regulator, MocR family, contains an aminotransferase domain</fullName>
    </submittedName>
</protein>
<dbReference type="GO" id="GO:0030170">
    <property type="term" value="F:pyridoxal phosphate binding"/>
    <property type="evidence" value="ECO:0007669"/>
    <property type="project" value="InterPro"/>
</dbReference>
<dbReference type="STRING" id="1120976.SAMN03080606_01520"/>
<comment type="similarity">
    <text evidence="1">In the C-terminal section; belongs to the class-I pyridoxal-phosphate-dependent aminotransferase family.</text>
</comment>
<dbReference type="AlphaFoldDB" id="A0A1G5FWV4"/>
<dbReference type="PROSITE" id="PS50949">
    <property type="entry name" value="HTH_GNTR"/>
    <property type="match status" value="1"/>
</dbReference>
<keyword evidence="7" id="KW-0032">Aminotransferase</keyword>
<dbReference type="OrthoDB" id="163333at2"/>
<dbReference type="GO" id="GO:0003677">
    <property type="term" value="F:DNA binding"/>
    <property type="evidence" value="ECO:0007669"/>
    <property type="project" value="UniProtKB-KW"/>
</dbReference>
<dbReference type="InterPro" id="IPR000524">
    <property type="entry name" value="Tscrpt_reg_HTH_GntR"/>
</dbReference>
<dbReference type="Pfam" id="PF00392">
    <property type="entry name" value="GntR"/>
    <property type="match status" value="1"/>
</dbReference>
<evidence type="ECO:0000313" key="8">
    <source>
        <dbReference type="Proteomes" id="UP000198636"/>
    </source>
</evidence>
<dbReference type="Gene3D" id="3.40.640.10">
    <property type="entry name" value="Type I PLP-dependent aspartate aminotransferase-like (Major domain)"/>
    <property type="match status" value="1"/>
</dbReference>
<dbReference type="Pfam" id="PF00155">
    <property type="entry name" value="Aminotran_1_2"/>
    <property type="match status" value="1"/>
</dbReference>
<keyword evidence="5" id="KW-0804">Transcription</keyword>
<dbReference type="SUPFAM" id="SSF46785">
    <property type="entry name" value="Winged helix' DNA-binding domain"/>
    <property type="match status" value="1"/>
</dbReference>
<evidence type="ECO:0000259" key="6">
    <source>
        <dbReference type="PROSITE" id="PS50949"/>
    </source>
</evidence>
<dbReference type="GO" id="GO:0003700">
    <property type="term" value="F:DNA-binding transcription factor activity"/>
    <property type="evidence" value="ECO:0007669"/>
    <property type="project" value="InterPro"/>
</dbReference>
<accession>A0A1G5FWV4</accession>
<dbReference type="InterPro" id="IPR051446">
    <property type="entry name" value="HTH_trans_reg/aminotransferase"/>
</dbReference>
<dbReference type="PANTHER" id="PTHR46577">
    <property type="entry name" value="HTH-TYPE TRANSCRIPTIONAL REGULATORY PROTEIN GABR"/>
    <property type="match status" value="1"/>
</dbReference>
<evidence type="ECO:0000256" key="3">
    <source>
        <dbReference type="ARBA" id="ARBA00023015"/>
    </source>
</evidence>
<keyword evidence="2" id="KW-0663">Pyridoxal phosphate</keyword>
<dbReference type="GO" id="GO:0008483">
    <property type="term" value="F:transaminase activity"/>
    <property type="evidence" value="ECO:0007669"/>
    <property type="project" value="UniProtKB-KW"/>
</dbReference>
<dbReference type="InterPro" id="IPR036388">
    <property type="entry name" value="WH-like_DNA-bd_sf"/>
</dbReference>
<evidence type="ECO:0000256" key="5">
    <source>
        <dbReference type="ARBA" id="ARBA00023163"/>
    </source>
</evidence>
<sequence length="453" mass="52247">MIKKYELIVEDIEKLIHLNVIKQGERLPSIRSLAIKYSCNKSTVIRAYKELEAKHKVYVIPKGGFYVVEKNSSISSEIPIIDFSQAMPDPKLLPYKEFNHCINKAIEIYKSSLFSYSDSQGLESLRKILVKDFSQHQIFTSAEKIYITSGAQQALTILSKMPFPNGKKNILVEQPTYSLIHGIVELNGSNLVGISRNLKGIDLDELESIFMKGDIKFFYTIPRFHNPLGTSYSEGMKKKIVDLAEKYDVYIVEDDYLADIETNKKVLPLYYYDLSEKVIYVKSFSKAFMPGIRVGAVVLHSKLMSEFFKHKRSMDLNTSVLSQGALEIFINSGMYAKHIKKTQSKYKGKMEYLRRALKDVNKNGVEIYTPEMGFYAWVKFTEVFNVKALIETLKRKNVYLAPSEEFYIRDNVKENGFRVCISKLSDEQIRSGIEIIFNEIQNMRKITWRSSKN</sequence>
<dbReference type="SMART" id="SM00345">
    <property type="entry name" value="HTH_GNTR"/>
    <property type="match status" value="1"/>
</dbReference>
<feature type="domain" description="HTH gntR-type" evidence="6">
    <location>
        <begin position="2"/>
        <end position="70"/>
    </location>
</feature>
<proteinExistence type="inferred from homology"/>
<evidence type="ECO:0000256" key="2">
    <source>
        <dbReference type="ARBA" id="ARBA00022898"/>
    </source>
</evidence>
<keyword evidence="8" id="KW-1185">Reference proteome</keyword>
<reference evidence="7 8" key="1">
    <citation type="submission" date="2016-10" db="EMBL/GenBank/DDBJ databases">
        <authorList>
            <person name="de Groot N.N."/>
        </authorList>
    </citation>
    <scope>NUCLEOTIDE SEQUENCE [LARGE SCALE GENOMIC DNA]</scope>
    <source>
        <strain evidence="7 8">DSM 18978</strain>
    </source>
</reference>
<dbReference type="Gene3D" id="1.10.10.10">
    <property type="entry name" value="Winged helix-like DNA-binding domain superfamily/Winged helix DNA-binding domain"/>
    <property type="match status" value="1"/>
</dbReference>
<keyword evidence="4 7" id="KW-0238">DNA-binding</keyword>
<dbReference type="EMBL" id="FMUS01000008">
    <property type="protein sequence ID" value="SCY43611.1"/>
    <property type="molecule type" value="Genomic_DNA"/>
</dbReference>
<dbReference type="InterPro" id="IPR015422">
    <property type="entry name" value="PyrdxlP-dep_Trfase_small"/>
</dbReference>
<dbReference type="InterPro" id="IPR004839">
    <property type="entry name" value="Aminotransferase_I/II_large"/>
</dbReference>
<evidence type="ECO:0000256" key="4">
    <source>
        <dbReference type="ARBA" id="ARBA00023125"/>
    </source>
</evidence>